<accession>A0ACC0B559</accession>
<evidence type="ECO:0000313" key="1">
    <source>
        <dbReference type="EMBL" id="KAI5667767.1"/>
    </source>
</evidence>
<keyword evidence="2" id="KW-1185">Reference proteome</keyword>
<name>A0ACC0B559_CATRO</name>
<protein>
    <submittedName>
        <fullName evidence="1">Uncharacterized protein</fullName>
    </submittedName>
</protein>
<reference evidence="2" key="1">
    <citation type="journal article" date="2023" name="Nat. Plants">
        <title>Single-cell RNA sequencing provides a high-resolution roadmap for understanding the multicellular compartmentation of specialized metabolism.</title>
        <authorList>
            <person name="Sun S."/>
            <person name="Shen X."/>
            <person name="Li Y."/>
            <person name="Li Y."/>
            <person name="Wang S."/>
            <person name="Li R."/>
            <person name="Zhang H."/>
            <person name="Shen G."/>
            <person name="Guo B."/>
            <person name="Wei J."/>
            <person name="Xu J."/>
            <person name="St-Pierre B."/>
            <person name="Chen S."/>
            <person name="Sun C."/>
        </authorList>
    </citation>
    <scope>NUCLEOTIDE SEQUENCE [LARGE SCALE GENOMIC DNA]</scope>
</reference>
<dbReference type="Proteomes" id="UP001060085">
    <property type="component" value="Linkage Group LG04"/>
</dbReference>
<gene>
    <name evidence="1" type="ORF">M9H77_17620</name>
</gene>
<sequence>MELMYEVSMGLRRGHAYGFGVAKSARLRRQAQAATRALFPVALSEHQMEDIAWRVIVEEVDRAIKPKVQRGIAYTNYILHEEMMPPLMREGMSYAGPRGEDDDPRGEDDDHLPPSS</sequence>
<evidence type="ECO:0000313" key="2">
    <source>
        <dbReference type="Proteomes" id="UP001060085"/>
    </source>
</evidence>
<organism evidence="1 2">
    <name type="scientific">Catharanthus roseus</name>
    <name type="common">Madagascar periwinkle</name>
    <name type="synonym">Vinca rosea</name>
    <dbReference type="NCBI Taxonomy" id="4058"/>
    <lineage>
        <taxon>Eukaryota</taxon>
        <taxon>Viridiplantae</taxon>
        <taxon>Streptophyta</taxon>
        <taxon>Embryophyta</taxon>
        <taxon>Tracheophyta</taxon>
        <taxon>Spermatophyta</taxon>
        <taxon>Magnoliopsida</taxon>
        <taxon>eudicotyledons</taxon>
        <taxon>Gunneridae</taxon>
        <taxon>Pentapetalae</taxon>
        <taxon>asterids</taxon>
        <taxon>lamiids</taxon>
        <taxon>Gentianales</taxon>
        <taxon>Apocynaceae</taxon>
        <taxon>Rauvolfioideae</taxon>
        <taxon>Vinceae</taxon>
        <taxon>Catharanthinae</taxon>
        <taxon>Catharanthus</taxon>
    </lineage>
</organism>
<dbReference type="EMBL" id="CM044704">
    <property type="protein sequence ID" value="KAI5667767.1"/>
    <property type="molecule type" value="Genomic_DNA"/>
</dbReference>
<proteinExistence type="predicted"/>
<comment type="caution">
    <text evidence="1">The sequence shown here is derived from an EMBL/GenBank/DDBJ whole genome shotgun (WGS) entry which is preliminary data.</text>
</comment>